<evidence type="ECO:0000313" key="4">
    <source>
        <dbReference type="Proteomes" id="UP000663829"/>
    </source>
</evidence>
<proteinExistence type="predicted"/>
<feature type="compositionally biased region" description="Basic residues" evidence="1">
    <location>
        <begin position="80"/>
        <end position="96"/>
    </location>
</feature>
<dbReference type="Proteomes" id="UP000681722">
    <property type="component" value="Unassembled WGS sequence"/>
</dbReference>
<protein>
    <submittedName>
        <fullName evidence="2">Uncharacterized protein</fullName>
    </submittedName>
</protein>
<dbReference type="AlphaFoldDB" id="A0A816DRC4"/>
<evidence type="ECO:0000256" key="1">
    <source>
        <dbReference type="SAM" id="MobiDB-lite"/>
    </source>
</evidence>
<feature type="non-terminal residue" evidence="2">
    <location>
        <position position="1"/>
    </location>
</feature>
<feature type="region of interest" description="Disordered" evidence="1">
    <location>
        <begin position="70"/>
        <end position="96"/>
    </location>
</feature>
<comment type="caution">
    <text evidence="2">The sequence shown here is derived from an EMBL/GenBank/DDBJ whole genome shotgun (WGS) entry which is preliminary data.</text>
</comment>
<keyword evidence="4" id="KW-1185">Reference proteome</keyword>
<sequence length="96" mass="10875">MKSSYIYCSDKSPPSSQTDRSLKAITDTIFHVLTPKIDMSLTTTTKRTILKRSSGEIVTEDNVLKQLQAREKQEEAKQAKASRPKAPKKFKRMVTT</sequence>
<evidence type="ECO:0000313" key="3">
    <source>
        <dbReference type="EMBL" id="CAF4551548.1"/>
    </source>
</evidence>
<dbReference type="Proteomes" id="UP000663829">
    <property type="component" value="Unassembled WGS sequence"/>
</dbReference>
<dbReference type="EMBL" id="CAJNOQ010047153">
    <property type="protein sequence ID" value="CAF1640469.1"/>
    <property type="molecule type" value="Genomic_DNA"/>
</dbReference>
<organism evidence="2 4">
    <name type="scientific">Didymodactylos carnosus</name>
    <dbReference type="NCBI Taxonomy" id="1234261"/>
    <lineage>
        <taxon>Eukaryota</taxon>
        <taxon>Metazoa</taxon>
        <taxon>Spiralia</taxon>
        <taxon>Gnathifera</taxon>
        <taxon>Rotifera</taxon>
        <taxon>Eurotatoria</taxon>
        <taxon>Bdelloidea</taxon>
        <taxon>Philodinida</taxon>
        <taxon>Philodinidae</taxon>
        <taxon>Didymodactylos</taxon>
    </lineage>
</organism>
<accession>A0A816DRC4</accession>
<name>A0A816DRC4_9BILA</name>
<reference evidence="2" key="1">
    <citation type="submission" date="2021-02" db="EMBL/GenBank/DDBJ databases">
        <authorList>
            <person name="Nowell W R."/>
        </authorList>
    </citation>
    <scope>NUCLEOTIDE SEQUENCE</scope>
</reference>
<gene>
    <name evidence="2" type="ORF">GPM918_LOCUS44904</name>
    <name evidence="3" type="ORF">SRO942_LOCUS47005</name>
</gene>
<evidence type="ECO:0000313" key="2">
    <source>
        <dbReference type="EMBL" id="CAF1640469.1"/>
    </source>
</evidence>
<dbReference type="EMBL" id="CAJOBC010115970">
    <property type="protein sequence ID" value="CAF4551548.1"/>
    <property type="molecule type" value="Genomic_DNA"/>
</dbReference>